<comment type="similarity">
    <text evidence="2">Belongs to the CpsC/CapA family.</text>
</comment>
<evidence type="ECO:0000256" key="3">
    <source>
        <dbReference type="ARBA" id="ARBA00007316"/>
    </source>
</evidence>
<evidence type="ECO:0000256" key="12">
    <source>
        <dbReference type="ARBA" id="ARBA00022840"/>
    </source>
</evidence>
<protein>
    <recommendedName>
        <fullName evidence="5">non-specific protein-tyrosine kinase</fullName>
        <ecNumber evidence="5">2.7.10.2</ecNumber>
    </recommendedName>
</protein>
<evidence type="ECO:0000256" key="15">
    <source>
        <dbReference type="ARBA" id="ARBA00023137"/>
    </source>
</evidence>
<dbReference type="EC" id="2.7.10.2" evidence="5"/>
<dbReference type="RefSeq" id="WP_230738010.1">
    <property type="nucleotide sequence ID" value="NZ_JAJNDB010000005.1"/>
</dbReference>
<dbReference type="PANTHER" id="PTHR32309:SF13">
    <property type="entry name" value="FERRIC ENTEROBACTIN TRANSPORT PROTEIN FEPE"/>
    <property type="match status" value="1"/>
</dbReference>
<keyword evidence="8 21" id="KW-0808">Transferase</keyword>
<dbReference type="NCBIfam" id="TIGR01007">
    <property type="entry name" value="eps_fam"/>
    <property type="match status" value="1"/>
</dbReference>
<evidence type="ECO:0000256" key="6">
    <source>
        <dbReference type="ARBA" id="ARBA00022475"/>
    </source>
</evidence>
<keyword evidence="11" id="KW-0418">Kinase</keyword>
<dbReference type="Pfam" id="PF13614">
    <property type="entry name" value="AAA_31"/>
    <property type="match status" value="1"/>
</dbReference>
<comment type="similarity">
    <text evidence="4">Belongs to the etk/wzc family.</text>
</comment>
<keyword evidence="10" id="KW-0547">Nucleotide-binding</keyword>
<gene>
    <name evidence="21" type="ORF">LQ327_22545</name>
</gene>
<proteinExistence type="inferred from homology"/>
<evidence type="ECO:0000256" key="10">
    <source>
        <dbReference type="ARBA" id="ARBA00022741"/>
    </source>
</evidence>
<accession>A0ABS8PD25</accession>
<dbReference type="InterPro" id="IPR027417">
    <property type="entry name" value="P-loop_NTPase"/>
</dbReference>
<evidence type="ECO:0000256" key="8">
    <source>
        <dbReference type="ARBA" id="ARBA00022679"/>
    </source>
</evidence>
<keyword evidence="22" id="KW-1185">Reference proteome</keyword>
<evidence type="ECO:0000256" key="14">
    <source>
        <dbReference type="ARBA" id="ARBA00023136"/>
    </source>
</evidence>
<evidence type="ECO:0000256" key="13">
    <source>
        <dbReference type="ARBA" id="ARBA00022989"/>
    </source>
</evidence>
<feature type="domain" description="AAA" evidence="20">
    <location>
        <begin position="268"/>
        <end position="393"/>
    </location>
</feature>
<keyword evidence="13 18" id="KW-1133">Transmembrane helix</keyword>
<dbReference type="InterPro" id="IPR050445">
    <property type="entry name" value="Bact_polysacc_biosynth/exp"/>
</dbReference>
<dbReference type="InterPro" id="IPR003856">
    <property type="entry name" value="LPS_length_determ_N"/>
</dbReference>
<comment type="catalytic activity">
    <reaction evidence="16">
        <text>L-tyrosyl-[protein] + ATP = O-phospho-L-tyrosyl-[protein] + ADP + H(+)</text>
        <dbReference type="Rhea" id="RHEA:10596"/>
        <dbReference type="Rhea" id="RHEA-COMP:10136"/>
        <dbReference type="Rhea" id="RHEA-COMP:20101"/>
        <dbReference type="ChEBI" id="CHEBI:15378"/>
        <dbReference type="ChEBI" id="CHEBI:30616"/>
        <dbReference type="ChEBI" id="CHEBI:46858"/>
        <dbReference type="ChEBI" id="CHEBI:61978"/>
        <dbReference type="ChEBI" id="CHEBI:456216"/>
        <dbReference type="EC" id="2.7.10.2"/>
    </reaction>
</comment>
<evidence type="ECO:0000259" key="19">
    <source>
        <dbReference type="Pfam" id="PF02706"/>
    </source>
</evidence>
<evidence type="ECO:0000256" key="11">
    <source>
        <dbReference type="ARBA" id="ARBA00022777"/>
    </source>
</evidence>
<evidence type="ECO:0000256" key="9">
    <source>
        <dbReference type="ARBA" id="ARBA00022692"/>
    </source>
</evidence>
<keyword evidence="15" id="KW-0829">Tyrosine-protein kinase</keyword>
<evidence type="ECO:0000256" key="16">
    <source>
        <dbReference type="ARBA" id="ARBA00051245"/>
    </source>
</evidence>
<evidence type="ECO:0000259" key="20">
    <source>
        <dbReference type="Pfam" id="PF13614"/>
    </source>
</evidence>
<evidence type="ECO:0000313" key="22">
    <source>
        <dbReference type="Proteomes" id="UP001199469"/>
    </source>
</evidence>
<evidence type="ECO:0000256" key="7">
    <source>
        <dbReference type="ARBA" id="ARBA00022519"/>
    </source>
</evidence>
<organism evidence="21 22">
    <name type="scientific">Actinomycetospora endophytica</name>
    <dbReference type="NCBI Taxonomy" id="2291215"/>
    <lineage>
        <taxon>Bacteria</taxon>
        <taxon>Bacillati</taxon>
        <taxon>Actinomycetota</taxon>
        <taxon>Actinomycetes</taxon>
        <taxon>Pseudonocardiales</taxon>
        <taxon>Pseudonocardiaceae</taxon>
        <taxon>Actinomycetospora</taxon>
    </lineage>
</organism>
<evidence type="ECO:0000256" key="18">
    <source>
        <dbReference type="SAM" id="Phobius"/>
    </source>
</evidence>
<name>A0ABS8PD25_9PSEU</name>
<evidence type="ECO:0000256" key="1">
    <source>
        <dbReference type="ARBA" id="ARBA00004429"/>
    </source>
</evidence>
<comment type="similarity">
    <text evidence="3">Belongs to the CpsD/CapB family.</text>
</comment>
<keyword evidence="12" id="KW-0067">ATP-binding</keyword>
<evidence type="ECO:0000256" key="5">
    <source>
        <dbReference type="ARBA" id="ARBA00011903"/>
    </source>
</evidence>
<feature type="compositionally biased region" description="Basic and acidic residues" evidence="17">
    <location>
        <begin position="444"/>
        <end position="454"/>
    </location>
</feature>
<evidence type="ECO:0000256" key="4">
    <source>
        <dbReference type="ARBA" id="ARBA00008883"/>
    </source>
</evidence>
<evidence type="ECO:0000313" key="21">
    <source>
        <dbReference type="EMBL" id="MCD2196156.1"/>
    </source>
</evidence>
<dbReference type="Pfam" id="PF02706">
    <property type="entry name" value="Wzz"/>
    <property type="match status" value="1"/>
</dbReference>
<dbReference type="GO" id="GO:0004715">
    <property type="term" value="F:non-membrane spanning protein tyrosine kinase activity"/>
    <property type="evidence" value="ECO:0007669"/>
    <property type="project" value="UniProtKB-EC"/>
</dbReference>
<evidence type="ECO:0000256" key="2">
    <source>
        <dbReference type="ARBA" id="ARBA00006683"/>
    </source>
</evidence>
<dbReference type="PANTHER" id="PTHR32309">
    <property type="entry name" value="TYROSINE-PROTEIN KINASE"/>
    <property type="match status" value="1"/>
</dbReference>
<comment type="caution">
    <text evidence="21">The sequence shown here is derived from an EMBL/GenBank/DDBJ whole genome shotgun (WGS) entry which is preliminary data.</text>
</comment>
<sequence length="478" mass="50538">MTFVELWRVIRSRYLIIVAFVAVGLLSAVAVTLLTTPKYSSTATLYISSAPSAENAQSAYQGGLLSQQRIESYVELAASPRVASDVANSLNNGVSPNDLLKEVTASSEPDTVVLQITATDQSSVQAADYANRFAASFSNLIRELEQPSDSKLPPAVAARVVQPATPNDLIVSPQAGLNIGVGLLAGLFAGLFVAAVRENLDRSIHNVDELRLATDVSVVGAIPVSSDRLAVRNEPGPVAEAYRQLRTSLDFMNVDEPPRTVLVTSAVEGEGKTTAVCNLAAVLADAGRTVLIVDGDLRRPAVADVFGVERAIGVSSVLAGRVGADDAIQPTHIPRLSVLASGPQPPNPNELLSSDQMRLLIERVSKSFDMVLIDAPPVLPVADALAMTAVSDGSLFVVRAGATDKRRVKDALDLMASVSAHVLGIVLLAAPSSARYGNYSYKAAKSDISDESRRSQPSADADEATTTEQVRPTPWQRH</sequence>
<dbReference type="InterPro" id="IPR005702">
    <property type="entry name" value="Wzc-like_C"/>
</dbReference>
<feature type="transmembrane region" description="Helical" evidence="18">
    <location>
        <begin position="12"/>
        <end position="34"/>
    </location>
</feature>
<dbReference type="EMBL" id="JAJNDB010000005">
    <property type="protein sequence ID" value="MCD2196156.1"/>
    <property type="molecule type" value="Genomic_DNA"/>
</dbReference>
<evidence type="ECO:0000256" key="17">
    <source>
        <dbReference type="SAM" id="MobiDB-lite"/>
    </source>
</evidence>
<keyword evidence="7" id="KW-0997">Cell inner membrane</keyword>
<comment type="subcellular location">
    <subcellularLocation>
        <location evidence="1">Cell inner membrane</location>
        <topology evidence="1">Multi-pass membrane protein</topology>
    </subcellularLocation>
</comment>
<dbReference type="Gene3D" id="3.40.50.300">
    <property type="entry name" value="P-loop containing nucleotide triphosphate hydrolases"/>
    <property type="match status" value="1"/>
</dbReference>
<reference evidence="21 22" key="1">
    <citation type="submission" date="2021-11" db="EMBL/GenBank/DDBJ databases">
        <title>Draft genome sequence of Actinomycetospora sp. SF1 isolated from the rhizosphere soil.</title>
        <authorList>
            <person name="Duangmal K."/>
            <person name="Chantavorakit T."/>
        </authorList>
    </citation>
    <scope>NUCLEOTIDE SEQUENCE [LARGE SCALE GENOMIC DNA]</scope>
    <source>
        <strain evidence="21 22">TBRC 5722</strain>
    </source>
</reference>
<feature type="domain" description="Polysaccharide chain length determinant N-terminal" evidence="19">
    <location>
        <begin position="3"/>
        <end position="89"/>
    </location>
</feature>
<keyword evidence="9 18" id="KW-0812">Transmembrane</keyword>
<dbReference type="CDD" id="cd05387">
    <property type="entry name" value="BY-kinase"/>
    <property type="match status" value="1"/>
</dbReference>
<feature type="region of interest" description="Disordered" evidence="17">
    <location>
        <begin position="444"/>
        <end position="478"/>
    </location>
</feature>
<dbReference type="Proteomes" id="UP001199469">
    <property type="component" value="Unassembled WGS sequence"/>
</dbReference>
<keyword evidence="14 18" id="KW-0472">Membrane</keyword>
<dbReference type="SUPFAM" id="SSF52540">
    <property type="entry name" value="P-loop containing nucleoside triphosphate hydrolases"/>
    <property type="match status" value="1"/>
</dbReference>
<keyword evidence="6" id="KW-1003">Cell membrane</keyword>
<dbReference type="InterPro" id="IPR025669">
    <property type="entry name" value="AAA_dom"/>
</dbReference>